<dbReference type="EMBL" id="MLJW01000376">
    <property type="protein sequence ID" value="OIQ88337.1"/>
    <property type="molecule type" value="Genomic_DNA"/>
</dbReference>
<sequence>MTILAINGGKAVREKPFPKYVTIGEAEKRAVMEVLDSTVLSKFLGEWDADFYGGPRVQKLERMWEEYFGSKHAVSVNSATSGLNAAVGAAGVGPGDEVIVSPYTMAASATAALVYGGIPVFADIDPDTFCLSPQSIREHISPFTKAIIVVDLFGHPAEMNEIMQIARDHNLVVIEDAAQAPGAKYHGHYAGTLAHMGVFSLNYHKTIHCGEGGVVVTDDTDLAERLQLIRNHAEAVVKNKGVRSIVNMVGFNYRMTEIEAAIAAEQLTKLEDLLAARTEAAQFLGEHLSRLPGITVPNVAPRVRHGYYVYGIKYDAKLTGVSRARFAAAMQAEGIPLGQGYVEPLYMAPLYQQRIAFGKNGFPFTYPGYKGQVSYSAGICPVTERMHFEELMTADVCHANMKEKDLTDVITAFKKVLEHAHTITETNSARRTHG</sequence>
<dbReference type="EC" id="2.6.1.101" evidence="1"/>
<dbReference type="AlphaFoldDB" id="A0A1J5QXA5"/>
<dbReference type="InterPro" id="IPR015424">
    <property type="entry name" value="PyrdxlP-dep_Trfase"/>
</dbReference>
<dbReference type="Gene3D" id="3.90.1150.10">
    <property type="entry name" value="Aspartate Aminotransferase, domain 1"/>
    <property type="match status" value="1"/>
</dbReference>
<dbReference type="SUPFAM" id="SSF53383">
    <property type="entry name" value="PLP-dependent transferases"/>
    <property type="match status" value="1"/>
</dbReference>
<organism evidence="1">
    <name type="scientific">mine drainage metagenome</name>
    <dbReference type="NCBI Taxonomy" id="410659"/>
    <lineage>
        <taxon>unclassified sequences</taxon>
        <taxon>metagenomes</taxon>
        <taxon>ecological metagenomes</taxon>
    </lineage>
</organism>
<dbReference type="EC" id="2.6.1.100" evidence="1"/>
<gene>
    <name evidence="1" type="primary">btrR_4</name>
    <name evidence="1" type="ORF">GALL_297740</name>
</gene>
<dbReference type="InterPro" id="IPR000653">
    <property type="entry name" value="DegT/StrS_aminotransferase"/>
</dbReference>
<proteinExistence type="predicted"/>
<keyword evidence="1" id="KW-0032">Aminotransferase</keyword>
<evidence type="ECO:0000313" key="1">
    <source>
        <dbReference type="EMBL" id="OIQ88337.1"/>
    </source>
</evidence>
<name>A0A1J5QXA5_9ZZZZ</name>
<comment type="caution">
    <text evidence="1">The sequence shown here is derived from an EMBL/GenBank/DDBJ whole genome shotgun (WGS) entry which is preliminary data.</text>
</comment>
<keyword evidence="1" id="KW-0808">Transferase</keyword>
<dbReference type="GO" id="GO:0000271">
    <property type="term" value="P:polysaccharide biosynthetic process"/>
    <property type="evidence" value="ECO:0007669"/>
    <property type="project" value="TreeGrafter"/>
</dbReference>
<dbReference type="CDD" id="cd00616">
    <property type="entry name" value="AHBA_syn"/>
    <property type="match status" value="1"/>
</dbReference>
<dbReference type="Gene3D" id="3.40.640.10">
    <property type="entry name" value="Type I PLP-dependent aspartate aminotransferase-like (Major domain)"/>
    <property type="match status" value="1"/>
</dbReference>
<dbReference type="PIRSF" id="PIRSF000390">
    <property type="entry name" value="PLP_StrS"/>
    <property type="match status" value="1"/>
</dbReference>
<protein>
    <submittedName>
        <fullName evidence="1">L-glutamine:2-deoxy-scyllo-inosose aminotransferase</fullName>
        <ecNumber evidence="1">2.6.1.100</ecNumber>
        <ecNumber evidence="1">2.6.1.101</ecNumber>
    </submittedName>
</protein>
<dbReference type="PANTHER" id="PTHR30244">
    <property type="entry name" value="TRANSAMINASE"/>
    <property type="match status" value="1"/>
</dbReference>
<dbReference type="InterPro" id="IPR015421">
    <property type="entry name" value="PyrdxlP-dep_Trfase_major"/>
</dbReference>
<dbReference type="InterPro" id="IPR015422">
    <property type="entry name" value="PyrdxlP-dep_Trfase_small"/>
</dbReference>
<dbReference type="PANTHER" id="PTHR30244:SF34">
    <property type="entry name" value="DTDP-4-AMINO-4,6-DIDEOXYGALACTOSE TRANSAMINASE"/>
    <property type="match status" value="1"/>
</dbReference>
<accession>A0A1J5QXA5</accession>
<dbReference type="Pfam" id="PF01041">
    <property type="entry name" value="DegT_DnrJ_EryC1"/>
    <property type="match status" value="1"/>
</dbReference>
<dbReference type="GO" id="GO:0008483">
    <property type="term" value="F:transaminase activity"/>
    <property type="evidence" value="ECO:0007669"/>
    <property type="project" value="UniProtKB-KW"/>
</dbReference>
<dbReference type="GO" id="GO:0030170">
    <property type="term" value="F:pyridoxal phosphate binding"/>
    <property type="evidence" value="ECO:0007669"/>
    <property type="project" value="TreeGrafter"/>
</dbReference>
<reference evidence="1" key="1">
    <citation type="submission" date="2016-10" db="EMBL/GenBank/DDBJ databases">
        <title>Sequence of Gallionella enrichment culture.</title>
        <authorList>
            <person name="Poehlein A."/>
            <person name="Muehling M."/>
            <person name="Daniel R."/>
        </authorList>
    </citation>
    <scope>NUCLEOTIDE SEQUENCE</scope>
</reference>